<feature type="coiled-coil region" evidence="1">
    <location>
        <begin position="42"/>
        <end position="69"/>
    </location>
</feature>
<sequence>MYCSISPTQTSKKRKLSPKYPKHFNDLTVEHFSTSNRAKIHLAFAKQKYMAARKKLKKVQHQNRTLAEKLKCINISKQNKRILKMLVQNNCQLTQVIHFVLTA</sequence>
<keyword evidence="3" id="KW-1185">Reference proteome</keyword>
<dbReference type="Proteomes" id="UP001160148">
    <property type="component" value="Unassembled WGS sequence"/>
</dbReference>
<protein>
    <submittedName>
        <fullName evidence="2">Uncharacterized protein</fullName>
    </submittedName>
</protein>
<keyword evidence="1" id="KW-0175">Coiled coil</keyword>
<evidence type="ECO:0000313" key="3">
    <source>
        <dbReference type="Proteomes" id="UP001160148"/>
    </source>
</evidence>
<dbReference type="EMBL" id="CARXXK010000003">
    <property type="protein sequence ID" value="CAI6363802.1"/>
    <property type="molecule type" value="Genomic_DNA"/>
</dbReference>
<evidence type="ECO:0000313" key="2">
    <source>
        <dbReference type="EMBL" id="CAI6363802.1"/>
    </source>
</evidence>
<gene>
    <name evidence="2" type="ORF">MEUPH1_LOCUS18699</name>
</gene>
<dbReference type="AlphaFoldDB" id="A0AAV0X6V2"/>
<name>A0AAV0X6V2_9HEMI</name>
<accession>A0AAV0X6V2</accession>
<comment type="caution">
    <text evidence="2">The sequence shown here is derived from an EMBL/GenBank/DDBJ whole genome shotgun (WGS) entry which is preliminary data.</text>
</comment>
<organism evidence="2 3">
    <name type="scientific">Macrosiphum euphorbiae</name>
    <name type="common">potato aphid</name>
    <dbReference type="NCBI Taxonomy" id="13131"/>
    <lineage>
        <taxon>Eukaryota</taxon>
        <taxon>Metazoa</taxon>
        <taxon>Ecdysozoa</taxon>
        <taxon>Arthropoda</taxon>
        <taxon>Hexapoda</taxon>
        <taxon>Insecta</taxon>
        <taxon>Pterygota</taxon>
        <taxon>Neoptera</taxon>
        <taxon>Paraneoptera</taxon>
        <taxon>Hemiptera</taxon>
        <taxon>Sternorrhyncha</taxon>
        <taxon>Aphidomorpha</taxon>
        <taxon>Aphidoidea</taxon>
        <taxon>Aphididae</taxon>
        <taxon>Macrosiphini</taxon>
        <taxon>Macrosiphum</taxon>
    </lineage>
</organism>
<reference evidence="2 3" key="1">
    <citation type="submission" date="2023-01" db="EMBL/GenBank/DDBJ databases">
        <authorList>
            <person name="Whitehead M."/>
        </authorList>
    </citation>
    <scope>NUCLEOTIDE SEQUENCE [LARGE SCALE GENOMIC DNA]</scope>
</reference>
<evidence type="ECO:0000256" key="1">
    <source>
        <dbReference type="SAM" id="Coils"/>
    </source>
</evidence>
<proteinExistence type="predicted"/>